<proteinExistence type="predicted"/>
<reference evidence="3 4" key="1">
    <citation type="submission" date="2020-02" db="EMBL/GenBank/DDBJ databases">
        <authorList>
            <person name="Zheng R.K."/>
            <person name="Sun C.M."/>
        </authorList>
    </citation>
    <scope>NUCLEOTIDE SEQUENCE [LARGE SCALE GENOMIC DNA]</scope>
    <source>
        <strain evidence="4">rifampicinis</strain>
    </source>
</reference>
<dbReference type="PROSITE" id="PS51462">
    <property type="entry name" value="NUDIX"/>
    <property type="match status" value="1"/>
</dbReference>
<gene>
    <name evidence="3" type="ORF">G4Y79_12210</name>
</gene>
<dbReference type="SUPFAM" id="SSF55811">
    <property type="entry name" value="Nudix"/>
    <property type="match status" value="1"/>
</dbReference>
<evidence type="ECO:0000313" key="3">
    <source>
        <dbReference type="EMBL" id="QPC80485.1"/>
    </source>
</evidence>
<dbReference type="PROSITE" id="PS00893">
    <property type="entry name" value="NUDIX_BOX"/>
    <property type="match status" value="1"/>
</dbReference>
<dbReference type="RefSeq" id="WP_195168560.1">
    <property type="nucleotide sequence ID" value="NZ_CP062983.1"/>
</dbReference>
<evidence type="ECO:0000256" key="1">
    <source>
        <dbReference type="ARBA" id="ARBA00022801"/>
    </source>
</evidence>
<dbReference type="Proteomes" id="UP000594468">
    <property type="component" value="Chromosome"/>
</dbReference>
<dbReference type="Gene3D" id="3.90.79.10">
    <property type="entry name" value="Nucleoside Triphosphate Pyrophosphohydrolase"/>
    <property type="match status" value="1"/>
</dbReference>
<name>A0A7S8E521_9CHLR</name>
<dbReference type="InterPro" id="IPR015797">
    <property type="entry name" value="NUDIX_hydrolase-like_dom_sf"/>
</dbReference>
<keyword evidence="4" id="KW-1185">Reference proteome</keyword>
<dbReference type="Pfam" id="PF00293">
    <property type="entry name" value="NUDIX"/>
    <property type="match status" value="1"/>
</dbReference>
<organism evidence="3 4">
    <name type="scientific">Phototrophicus methaneseepsis</name>
    <dbReference type="NCBI Taxonomy" id="2710758"/>
    <lineage>
        <taxon>Bacteria</taxon>
        <taxon>Bacillati</taxon>
        <taxon>Chloroflexota</taxon>
        <taxon>Candidatus Thermofontia</taxon>
        <taxon>Phototrophicales</taxon>
        <taxon>Phototrophicaceae</taxon>
        <taxon>Phototrophicus</taxon>
    </lineage>
</organism>
<evidence type="ECO:0000313" key="4">
    <source>
        <dbReference type="Proteomes" id="UP000594468"/>
    </source>
</evidence>
<dbReference type="InterPro" id="IPR020084">
    <property type="entry name" value="NUDIX_hydrolase_CS"/>
</dbReference>
<dbReference type="AlphaFoldDB" id="A0A7S8E521"/>
<dbReference type="KEGG" id="pmet:G4Y79_12210"/>
<feature type="domain" description="Nudix hydrolase" evidence="2">
    <location>
        <begin position="1"/>
        <end position="161"/>
    </location>
</feature>
<dbReference type="CDD" id="cd03424">
    <property type="entry name" value="NUDIX_ADPRase_Nudt5_UGPPase_Nudt14"/>
    <property type="match status" value="1"/>
</dbReference>
<protein>
    <submittedName>
        <fullName evidence="3">NUDIX domain-containing protein</fullName>
    </submittedName>
</protein>
<keyword evidence="1" id="KW-0378">Hydrolase</keyword>
<accession>A0A7S8E521</accession>
<dbReference type="InterPro" id="IPR000086">
    <property type="entry name" value="NUDIX_hydrolase_dom"/>
</dbReference>
<dbReference type="EMBL" id="CP062983">
    <property type="protein sequence ID" value="QPC80485.1"/>
    <property type="molecule type" value="Genomic_DNA"/>
</dbReference>
<evidence type="ECO:0000259" key="2">
    <source>
        <dbReference type="PROSITE" id="PS51462"/>
    </source>
</evidence>
<dbReference type="GO" id="GO:0016787">
    <property type="term" value="F:hydrolase activity"/>
    <property type="evidence" value="ECO:0007669"/>
    <property type="project" value="UniProtKB-KW"/>
</dbReference>
<sequence>MPDDESPNEPIVDKSKWLCLRKGYDVYVDCADAAMCVPLTAEGNVIFIVEPDAMCGAPVLFLPSGGIEAGEDAAAAANREMQEEIGMKANRITPLGRIRPWSKYLSASVYLYLMRDLVPSKLVGDEVILGEKHLPFVSFEQYIASGELMDASVTTALFLAKAMLEREQL</sequence>